<gene>
    <name evidence="1" type="ORF">A7U60_g2391</name>
</gene>
<sequence>MVLLTVYNTMSTIHAHTVNLFTAAAAHEATKKKLNLMDYKEVSSVVSEADKMAKGLDADESTGGDVSLYPAFAKEAAEYLVNAAGRTVFGLSWEPIKEDRYLTEFEIPDKRSTIMVPSELFPADSTDVVIQTNWFAPIYNCALNCKETRSGLHYGCKKTRSDHHYGPRRIMDKAKDARSDGSFEELSDDDAPFWKALQDPSSQFFKIVDYVTSVM</sequence>
<comment type="caution">
    <text evidence="1">The sequence shown here is derived from an EMBL/GenBank/DDBJ whole genome shotgun (WGS) entry which is preliminary data.</text>
</comment>
<organism evidence="1 2">
    <name type="scientific">Sanghuangporus baumii</name>
    <name type="common">Phellinus baumii</name>
    <dbReference type="NCBI Taxonomy" id="108892"/>
    <lineage>
        <taxon>Eukaryota</taxon>
        <taxon>Fungi</taxon>
        <taxon>Dikarya</taxon>
        <taxon>Basidiomycota</taxon>
        <taxon>Agaricomycotina</taxon>
        <taxon>Agaricomycetes</taxon>
        <taxon>Hymenochaetales</taxon>
        <taxon>Hymenochaetaceae</taxon>
        <taxon>Sanghuangporus</taxon>
    </lineage>
</organism>
<evidence type="ECO:0000313" key="1">
    <source>
        <dbReference type="EMBL" id="OCB90381.1"/>
    </source>
</evidence>
<protein>
    <submittedName>
        <fullName evidence="1">Uncharacterized protein</fullName>
    </submittedName>
</protein>
<dbReference type="EMBL" id="LNZH02000134">
    <property type="protein sequence ID" value="OCB90381.1"/>
    <property type="molecule type" value="Genomic_DNA"/>
</dbReference>
<accession>A0A9Q5I2J9</accession>
<evidence type="ECO:0000313" key="2">
    <source>
        <dbReference type="Proteomes" id="UP000757232"/>
    </source>
</evidence>
<reference evidence="1" key="1">
    <citation type="submission" date="2016-06" db="EMBL/GenBank/DDBJ databases">
        <title>Draft Genome sequence of the fungus Inonotus baumii.</title>
        <authorList>
            <person name="Zhu H."/>
            <person name="Lin W."/>
        </authorList>
    </citation>
    <scope>NUCLEOTIDE SEQUENCE</scope>
    <source>
        <strain evidence="1">821</strain>
    </source>
</reference>
<dbReference type="Proteomes" id="UP000757232">
    <property type="component" value="Unassembled WGS sequence"/>
</dbReference>
<dbReference type="AlphaFoldDB" id="A0A9Q5I2J9"/>
<proteinExistence type="predicted"/>
<name>A0A9Q5I2J9_SANBA</name>
<keyword evidence="2" id="KW-1185">Reference proteome</keyword>
<dbReference type="OrthoDB" id="2994434at2759"/>